<dbReference type="EMBL" id="JBHUMP010000003">
    <property type="protein sequence ID" value="MFD2739035.1"/>
    <property type="molecule type" value="Genomic_DNA"/>
</dbReference>
<reference evidence="2" key="1">
    <citation type="journal article" date="2019" name="Int. J. Syst. Evol. Microbiol.">
        <title>The Global Catalogue of Microorganisms (GCM) 10K type strain sequencing project: providing services to taxonomists for standard genome sequencing and annotation.</title>
        <authorList>
            <consortium name="The Broad Institute Genomics Platform"/>
            <consortium name="The Broad Institute Genome Sequencing Center for Infectious Disease"/>
            <person name="Wu L."/>
            <person name="Ma J."/>
        </authorList>
    </citation>
    <scope>NUCLEOTIDE SEQUENCE [LARGE SCALE GENOMIC DNA]</scope>
    <source>
        <strain evidence="2">TISTR 2562</strain>
    </source>
</reference>
<evidence type="ECO:0000313" key="2">
    <source>
        <dbReference type="Proteomes" id="UP001597474"/>
    </source>
</evidence>
<dbReference type="PANTHER" id="PTHR30050">
    <property type="entry name" value="CHROMOSOMAL REPLICATION INITIATOR PROTEIN DNAA"/>
    <property type="match status" value="1"/>
</dbReference>
<dbReference type="PANTHER" id="PTHR30050:SF5">
    <property type="entry name" value="DNAA REGULATORY INACTIVATOR HDA"/>
    <property type="match status" value="1"/>
</dbReference>
<dbReference type="InterPro" id="IPR027417">
    <property type="entry name" value="P-loop_NTPase"/>
</dbReference>
<evidence type="ECO:0000313" key="1">
    <source>
        <dbReference type="EMBL" id="MFD2739035.1"/>
    </source>
</evidence>
<gene>
    <name evidence="1" type="ORF">ACFSUD_05610</name>
</gene>
<dbReference type="SUPFAM" id="SSF52540">
    <property type="entry name" value="P-loop containing nucleoside triphosphate hydrolases"/>
    <property type="match status" value="1"/>
</dbReference>
<comment type="caution">
    <text evidence="1">The sequence shown here is derived from an EMBL/GenBank/DDBJ whole genome shotgun (WGS) entry which is preliminary data.</text>
</comment>
<dbReference type="RefSeq" id="WP_386372277.1">
    <property type="nucleotide sequence ID" value="NZ_JBHUMP010000003.1"/>
</dbReference>
<keyword evidence="2" id="KW-1185">Reference proteome</keyword>
<dbReference type="Gene3D" id="3.40.50.300">
    <property type="entry name" value="P-loop containing nucleotide triphosphate hydrolases"/>
    <property type="match status" value="1"/>
</dbReference>
<name>A0ABW5U178_9RHOB</name>
<organism evidence="1 2">
    <name type="scientific">Sulfitobacter aestuarii</name>
    <dbReference type="NCBI Taxonomy" id="2161676"/>
    <lineage>
        <taxon>Bacteria</taxon>
        <taxon>Pseudomonadati</taxon>
        <taxon>Pseudomonadota</taxon>
        <taxon>Alphaproteobacteria</taxon>
        <taxon>Rhodobacterales</taxon>
        <taxon>Roseobacteraceae</taxon>
        <taxon>Sulfitobacter</taxon>
    </lineage>
</organism>
<sequence>MGRQLGLDLPCRTALGRDDFFVAPSNALAAALIDDWRAWPGGKLALTGPQGAGKTHLTHVWAAMADAKILKAETLQSTDIAGLARCNVAVEDVPEIAGDAEAETALFHLHNLVLAEGGALLLTGAPPVSHWGLTLPDLTSRMRGTTAAALDAPDDTLLSALLVKLLADRQLTPRPDLIPYLLSRMDRSFAAAIELVAALDAASLALQRPVTRSLAALVLDKQSPRG</sequence>
<dbReference type="Proteomes" id="UP001597474">
    <property type="component" value="Unassembled WGS sequence"/>
</dbReference>
<proteinExistence type="predicted"/>
<protein>
    <submittedName>
        <fullName evidence="1">Chromosomal replication initiator DnaA</fullName>
    </submittedName>
</protein>
<dbReference type="Gene3D" id="1.10.8.60">
    <property type="match status" value="1"/>
</dbReference>
<accession>A0ABW5U178</accession>